<dbReference type="Gene3D" id="1.20.5.340">
    <property type="match status" value="1"/>
</dbReference>
<accession>A0A5H5B9B5</accession>
<keyword evidence="1" id="KW-0175">Coiled coil</keyword>
<gene>
    <name evidence="2" type="ORF">FPD99_23770</name>
</gene>
<proteinExistence type="predicted"/>
<dbReference type="EMBL" id="AAIQMM010000048">
    <property type="protein sequence ID" value="ECH0896962.1"/>
    <property type="molecule type" value="Genomic_DNA"/>
</dbReference>
<feature type="coiled-coil region" evidence="1">
    <location>
        <begin position="60"/>
        <end position="115"/>
    </location>
</feature>
<dbReference type="SUPFAM" id="SSF90257">
    <property type="entry name" value="Myosin rod fragments"/>
    <property type="match status" value="1"/>
</dbReference>
<dbReference type="Gene3D" id="3.40.5.80">
    <property type="match status" value="1"/>
</dbReference>
<sequence>MIYITSKRDGFWRCGIAHSETTTAYPDDRFTPDELARLEAEPMLIVSRDAPGDAGAGEQIQALKSALQKAEADVDHLSGQVLTLQKQVSDLTEERTAAEDERDSLAAKLTAMTKERDTLKAAAKVKAKGDTLAEEKK</sequence>
<dbReference type="SUPFAM" id="SSF160059">
    <property type="entry name" value="PriA/YqbF domain"/>
    <property type="match status" value="1"/>
</dbReference>
<organism evidence="2">
    <name type="scientific">Salmonella enterica subsp. enterica serovar Glostrup</name>
    <dbReference type="NCBI Taxonomy" id="1151180"/>
    <lineage>
        <taxon>Bacteria</taxon>
        <taxon>Pseudomonadati</taxon>
        <taxon>Pseudomonadota</taxon>
        <taxon>Gammaproteobacteria</taxon>
        <taxon>Enterobacterales</taxon>
        <taxon>Enterobacteriaceae</taxon>
        <taxon>Salmonella</taxon>
    </lineage>
</organism>
<dbReference type="AlphaFoldDB" id="A0A5H5B9B5"/>
<name>A0A5H5B9B5_SALET</name>
<evidence type="ECO:0008006" key="3">
    <source>
        <dbReference type="Google" id="ProtNLM"/>
    </source>
</evidence>
<evidence type="ECO:0000313" key="2">
    <source>
        <dbReference type="EMBL" id="ECH0896962.1"/>
    </source>
</evidence>
<comment type="caution">
    <text evidence="2">The sequence shown here is derived from an EMBL/GenBank/DDBJ whole genome shotgun (WGS) entry which is preliminary data.</text>
</comment>
<evidence type="ECO:0000256" key="1">
    <source>
        <dbReference type="SAM" id="Coils"/>
    </source>
</evidence>
<protein>
    <recommendedName>
        <fullName evidence="3">Mu-like prophage FluMu N-terminal domain-containing protein</fullName>
    </recommendedName>
</protein>
<reference evidence="2" key="1">
    <citation type="submission" date="2019-07" db="EMBL/GenBank/DDBJ databases">
        <authorList>
            <person name="Ashton P.M."/>
            <person name="Dallman T."/>
            <person name="Nair S."/>
            <person name="De Pinna E."/>
            <person name="Peters T."/>
            <person name="Grant K."/>
        </authorList>
    </citation>
    <scope>NUCLEOTIDE SEQUENCE</scope>
    <source>
        <strain evidence="2">773673</strain>
    </source>
</reference>